<dbReference type="Proteomes" id="UP000017148">
    <property type="component" value="Unassembled WGS sequence"/>
</dbReference>
<proteinExistence type="predicted"/>
<reference evidence="1 2" key="1">
    <citation type="journal article" date="2013" name="Environ. Microbiol.">
        <title>Genome analysis of Chitinivibrio alkaliphilus gen. nov., sp. nov., a novel extremely haloalkaliphilic anaerobic chitinolytic bacterium from the candidate phylum Termite Group 3.</title>
        <authorList>
            <person name="Sorokin D.Y."/>
            <person name="Gumerov V.M."/>
            <person name="Rakitin A.L."/>
            <person name="Beletsky A.V."/>
            <person name="Damste J.S."/>
            <person name="Muyzer G."/>
            <person name="Mardanov A.V."/>
            <person name="Ravin N.V."/>
        </authorList>
    </citation>
    <scope>NUCLEOTIDE SEQUENCE [LARGE SCALE GENOMIC DNA]</scope>
    <source>
        <strain evidence="1 2">ACht1</strain>
    </source>
</reference>
<sequence>MDTQILIDLENLDREIARLQKSKKTIPRELTEMESELSAQKSALEEAVAHRKNRELECDHVIHSIDANMEALAKSNEKLSQVTREREYDAVLKELRDRKKMIEKDRKRHSRILKECDAAVTALEEAQATFDSLSAELQPKIDAHREQLSSIDTDIRAVEEKRPALIAQIPEVFRVVYDRIQAGRTNGRSLSHITVDSTYCTYCYQVITPKVAHDAQKSDRPVLCENCGSIFVVK</sequence>
<evidence type="ECO:0000313" key="2">
    <source>
        <dbReference type="Proteomes" id="UP000017148"/>
    </source>
</evidence>
<dbReference type="OrthoDB" id="9795058at2"/>
<keyword evidence="2" id="KW-1185">Reference proteome</keyword>
<dbReference type="STRING" id="1313304.CALK_1695"/>
<comment type="caution">
    <text evidence="1">The sequence shown here is derived from an EMBL/GenBank/DDBJ whole genome shotgun (WGS) entry which is preliminary data.</text>
</comment>
<organism evidence="1 2">
    <name type="scientific">Chitinivibrio alkaliphilus ACht1</name>
    <dbReference type="NCBI Taxonomy" id="1313304"/>
    <lineage>
        <taxon>Bacteria</taxon>
        <taxon>Pseudomonadati</taxon>
        <taxon>Fibrobacterota</taxon>
        <taxon>Chitinivibrionia</taxon>
        <taxon>Chitinivibrionales</taxon>
        <taxon>Chitinivibrionaceae</taxon>
        <taxon>Chitinivibrio</taxon>
    </lineage>
</organism>
<dbReference type="Gene3D" id="1.10.287.1490">
    <property type="match status" value="1"/>
</dbReference>
<evidence type="ECO:0000313" key="1">
    <source>
        <dbReference type="EMBL" id="ERP31350.1"/>
    </source>
</evidence>
<gene>
    <name evidence="1" type="ORF">CALK_1695</name>
</gene>
<accession>U7DAD2</accession>
<dbReference type="AlphaFoldDB" id="U7DAD2"/>
<dbReference type="RefSeq" id="WP_022637135.1">
    <property type="nucleotide sequence ID" value="NZ_ASJR01000014.1"/>
</dbReference>
<dbReference type="eggNOG" id="COG1579">
    <property type="taxonomic scope" value="Bacteria"/>
</dbReference>
<dbReference type="EMBL" id="ASJR01000014">
    <property type="protein sequence ID" value="ERP31350.1"/>
    <property type="molecule type" value="Genomic_DNA"/>
</dbReference>
<protein>
    <submittedName>
        <fullName evidence="1">Zn-ribbon protein</fullName>
    </submittedName>
</protein>
<name>U7DAD2_9BACT</name>
<dbReference type="SUPFAM" id="SSF57997">
    <property type="entry name" value="Tropomyosin"/>
    <property type="match status" value="1"/>
</dbReference>